<evidence type="ECO:0000313" key="4">
    <source>
        <dbReference type="Proteomes" id="UP001165289"/>
    </source>
</evidence>
<sequence length="314" mass="35170">MATNESNNTKYTHKSTEAKEWEMDYALKKQPVIAIGKIGWTTNEFNDASGLALSESNQLIYIADKDNGRIQVVTYEGNFVTSFGQGKLVHPWGIAVTEDYVSVTDYHLHTLIKFSDLKLRMIGTRGSEKGELAYPRGLCSDYNGDLYVADCGNNRVCIFTENLTFVNCLGTQQLCYPRDVKVIPNSIAVLNGGPICVKFYSRSGHLIYSCLDQDGIVLDPLFFCLDPIGNILMSDFYYDKIMILSPSGKLIHSIGRTGHGRGDFVEPCASESNETKSSSLDEWLKYPMSKPYDDAYYSYDGEPEFNVETDFVLT</sequence>
<dbReference type="AlphaFoldDB" id="A0AAV7JQB7"/>
<evidence type="ECO:0000256" key="2">
    <source>
        <dbReference type="PROSITE-ProRule" id="PRU00504"/>
    </source>
</evidence>
<dbReference type="Pfam" id="PF01436">
    <property type="entry name" value="NHL"/>
    <property type="match status" value="2"/>
</dbReference>
<dbReference type="Proteomes" id="UP001165289">
    <property type="component" value="Unassembled WGS sequence"/>
</dbReference>
<reference evidence="3 4" key="1">
    <citation type="journal article" date="2023" name="BMC Biol.">
        <title>The compact genome of the sponge Oopsacas minuta (Hexactinellida) is lacking key metazoan core genes.</title>
        <authorList>
            <person name="Santini S."/>
            <person name="Schenkelaars Q."/>
            <person name="Jourda C."/>
            <person name="Duchesne M."/>
            <person name="Belahbib H."/>
            <person name="Rocher C."/>
            <person name="Selva M."/>
            <person name="Riesgo A."/>
            <person name="Vervoort M."/>
            <person name="Leys S.P."/>
            <person name="Kodjabachian L."/>
            <person name="Le Bivic A."/>
            <person name="Borchiellini C."/>
            <person name="Claverie J.M."/>
            <person name="Renard E."/>
        </authorList>
    </citation>
    <scope>NUCLEOTIDE SEQUENCE [LARGE SCALE GENOMIC DNA]</scope>
    <source>
        <strain evidence="3">SPO-2</strain>
    </source>
</reference>
<protein>
    <recommendedName>
        <fullName evidence="5">Peptidylamidoglycolate lyase</fullName>
    </recommendedName>
</protein>
<feature type="repeat" description="NHL" evidence="2">
    <location>
        <begin position="122"/>
        <end position="162"/>
    </location>
</feature>
<name>A0AAV7JQB7_9METZ</name>
<dbReference type="EMBL" id="JAKMXF010000310">
    <property type="protein sequence ID" value="KAI6650749.1"/>
    <property type="molecule type" value="Genomic_DNA"/>
</dbReference>
<keyword evidence="4" id="KW-1185">Reference proteome</keyword>
<evidence type="ECO:0000313" key="3">
    <source>
        <dbReference type="EMBL" id="KAI6650749.1"/>
    </source>
</evidence>
<dbReference type="InterPro" id="IPR050952">
    <property type="entry name" value="TRIM-NHL_E3_ligases"/>
</dbReference>
<evidence type="ECO:0008006" key="5">
    <source>
        <dbReference type="Google" id="ProtNLM"/>
    </source>
</evidence>
<dbReference type="GO" id="GO:0008270">
    <property type="term" value="F:zinc ion binding"/>
    <property type="evidence" value="ECO:0007669"/>
    <property type="project" value="UniProtKB-KW"/>
</dbReference>
<dbReference type="GO" id="GO:0000209">
    <property type="term" value="P:protein polyubiquitination"/>
    <property type="evidence" value="ECO:0007669"/>
    <property type="project" value="TreeGrafter"/>
</dbReference>
<dbReference type="SUPFAM" id="SSF63829">
    <property type="entry name" value="Calcium-dependent phosphotriesterase"/>
    <property type="match status" value="1"/>
</dbReference>
<evidence type="ECO:0000256" key="1">
    <source>
        <dbReference type="ARBA" id="ARBA00022737"/>
    </source>
</evidence>
<organism evidence="3 4">
    <name type="scientific">Oopsacas minuta</name>
    <dbReference type="NCBI Taxonomy" id="111878"/>
    <lineage>
        <taxon>Eukaryota</taxon>
        <taxon>Metazoa</taxon>
        <taxon>Porifera</taxon>
        <taxon>Hexactinellida</taxon>
        <taxon>Hexasterophora</taxon>
        <taxon>Lyssacinosida</taxon>
        <taxon>Leucopsacidae</taxon>
        <taxon>Oopsacas</taxon>
    </lineage>
</organism>
<dbReference type="Gene3D" id="2.120.10.30">
    <property type="entry name" value="TolB, C-terminal domain"/>
    <property type="match status" value="2"/>
</dbReference>
<accession>A0AAV7JQB7</accession>
<gene>
    <name evidence="3" type="ORF">LOD99_7800</name>
</gene>
<dbReference type="GO" id="GO:0061630">
    <property type="term" value="F:ubiquitin protein ligase activity"/>
    <property type="evidence" value="ECO:0007669"/>
    <property type="project" value="TreeGrafter"/>
</dbReference>
<dbReference type="GO" id="GO:0043161">
    <property type="term" value="P:proteasome-mediated ubiquitin-dependent protein catabolic process"/>
    <property type="evidence" value="ECO:0007669"/>
    <property type="project" value="TreeGrafter"/>
</dbReference>
<comment type="caution">
    <text evidence="3">The sequence shown here is derived from an EMBL/GenBank/DDBJ whole genome shotgun (WGS) entry which is preliminary data.</text>
</comment>
<proteinExistence type="predicted"/>
<dbReference type="PANTHER" id="PTHR24104:SF25">
    <property type="entry name" value="PROTEIN LIN-41"/>
    <property type="match status" value="1"/>
</dbReference>
<dbReference type="PANTHER" id="PTHR24104">
    <property type="entry name" value="E3 UBIQUITIN-PROTEIN LIGASE NHLRC1-RELATED"/>
    <property type="match status" value="1"/>
</dbReference>
<dbReference type="CDD" id="cd05819">
    <property type="entry name" value="NHL"/>
    <property type="match status" value="1"/>
</dbReference>
<dbReference type="InterPro" id="IPR001258">
    <property type="entry name" value="NHL_repeat"/>
</dbReference>
<dbReference type="InterPro" id="IPR011042">
    <property type="entry name" value="6-blade_b-propeller_TolB-like"/>
</dbReference>
<keyword evidence="1" id="KW-0677">Repeat</keyword>
<dbReference type="PROSITE" id="PS51125">
    <property type="entry name" value="NHL"/>
    <property type="match status" value="1"/>
</dbReference>